<dbReference type="AlphaFoldDB" id="A0AA88Z370"/>
<keyword evidence="2" id="KW-0808">Transferase</keyword>
<dbReference type="InterPro" id="IPR043137">
    <property type="entry name" value="GGT_ssub_C"/>
</dbReference>
<evidence type="ECO:0000313" key="5">
    <source>
        <dbReference type="EMBL" id="KGB93993.1"/>
    </source>
</evidence>
<comment type="similarity">
    <text evidence="1">Belongs to the gamma-glutamyltransferase family.</text>
</comment>
<name>A0AA88Z370_BURCE</name>
<evidence type="ECO:0000256" key="1">
    <source>
        <dbReference type="ARBA" id="ARBA00009381"/>
    </source>
</evidence>
<dbReference type="PANTHER" id="PTHR43199">
    <property type="entry name" value="GLUTATHIONE HYDROLASE"/>
    <property type="match status" value="1"/>
</dbReference>
<dbReference type="Pfam" id="PF01019">
    <property type="entry name" value="G_glu_transpept"/>
    <property type="match status" value="2"/>
</dbReference>
<protein>
    <submittedName>
        <fullName evidence="5">Gamma-glutamyltranspeptidase family protein</fullName>
    </submittedName>
</protein>
<evidence type="ECO:0000256" key="3">
    <source>
        <dbReference type="ARBA" id="ARBA00022801"/>
    </source>
</evidence>
<gene>
    <name evidence="5" type="ORF">DM43_2202</name>
</gene>
<dbReference type="PRINTS" id="PR01210">
    <property type="entry name" value="GGTRANSPTASE"/>
</dbReference>
<organism evidence="5 6">
    <name type="scientific">Burkholderia cepacia</name>
    <name type="common">Pseudomonas cepacia</name>
    <dbReference type="NCBI Taxonomy" id="292"/>
    <lineage>
        <taxon>Bacteria</taxon>
        <taxon>Pseudomonadati</taxon>
        <taxon>Pseudomonadota</taxon>
        <taxon>Betaproteobacteria</taxon>
        <taxon>Burkholderiales</taxon>
        <taxon>Burkholderiaceae</taxon>
        <taxon>Burkholderia</taxon>
        <taxon>Burkholderia cepacia complex</taxon>
    </lineage>
</organism>
<evidence type="ECO:0000313" key="6">
    <source>
        <dbReference type="Proteomes" id="UP000029575"/>
    </source>
</evidence>
<evidence type="ECO:0000256" key="2">
    <source>
        <dbReference type="ARBA" id="ARBA00022679"/>
    </source>
</evidence>
<evidence type="ECO:0000256" key="4">
    <source>
        <dbReference type="ARBA" id="ARBA00023145"/>
    </source>
</evidence>
<comment type="caution">
    <text evidence="5">The sequence shown here is derived from an EMBL/GenBank/DDBJ whole genome shotgun (WGS) entry which is preliminary data.</text>
</comment>
<dbReference type="RefSeq" id="WP_034205966.1">
    <property type="nucleotide sequence ID" value="NZ_KN150853.1"/>
</dbReference>
<proteinExistence type="inferred from homology"/>
<dbReference type="Gene3D" id="3.60.20.40">
    <property type="match status" value="1"/>
</dbReference>
<dbReference type="InterPro" id="IPR051792">
    <property type="entry name" value="GGT_bact"/>
</dbReference>
<dbReference type="SUPFAM" id="SSF56235">
    <property type="entry name" value="N-terminal nucleophile aminohydrolases (Ntn hydrolases)"/>
    <property type="match status" value="1"/>
</dbReference>
<keyword evidence="4" id="KW-0865">Zymogen</keyword>
<dbReference type="Proteomes" id="UP000029575">
    <property type="component" value="Unassembled WGS sequence"/>
</dbReference>
<dbReference type="InterPro" id="IPR029055">
    <property type="entry name" value="Ntn_hydrolases_N"/>
</dbReference>
<dbReference type="PANTHER" id="PTHR43199:SF1">
    <property type="entry name" value="GLUTATHIONE HYDROLASE PROENZYME"/>
    <property type="match status" value="1"/>
</dbReference>
<reference evidence="5 6" key="1">
    <citation type="submission" date="2014-06" db="EMBL/GenBank/DDBJ databases">
        <authorList>
            <person name="Bishop-Lilly K.A."/>
            <person name="Broomall S.M."/>
            <person name="Chain P.S."/>
            <person name="Chertkov O."/>
            <person name="Coyne S.R."/>
            <person name="Daligault H.E."/>
            <person name="Davenport K.W."/>
            <person name="Erkkila T."/>
            <person name="Frey K.G."/>
            <person name="Gibbons H.S."/>
            <person name="Gu W."/>
            <person name="Jaissle J."/>
            <person name="Johnson S.L."/>
            <person name="Koroleva G.I."/>
            <person name="Ladner J.T."/>
            <person name="Lo C.-C."/>
            <person name="Minogue T.D."/>
            <person name="Munk C."/>
            <person name="Palacios G.F."/>
            <person name="Redden C.L."/>
            <person name="Rosenzweig C.N."/>
            <person name="Scholz M.B."/>
            <person name="Teshima H."/>
            <person name="Xu Y."/>
        </authorList>
    </citation>
    <scope>NUCLEOTIDE SEQUENCE [LARGE SCALE GENOMIC DNA]</scope>
    <source>
        <strain evidence="5 6">DWS 37UF10B-2</strain>
    </source>
</reference>
<dbReference type="EMBL" id="JPGD01000006">
    <property type="protein sequence ID" value="KGB93993.1"/>
    <property type="molecule type" value="Genomic_DNA"/>
</dbReference>
<dbReference type="GO" id="GO:0016740">
    <property type="term" value="F:transferase activity"/>
    <property type="evidence" value="ECO:0007669"/>
    <property type="project" value="UniProtKB-KW"/>
</dbReference>
<sequence length="524" mass="55334">MSHFENWQIRKPAISASGGIVVSQHYKASKIGAAVLEDGGNAIDAAIAASFAIGVLEPWQSGLGGVGHMVVSPADGTAFSIDFAARAPLALEAEDYRLTGEPARGMFGWPAVIDDRNLEGPFSIGVPGQVAGMTLAHREFGSLPWRRLLEPAVRCAREGLEVDWYLTLKIASAAAGLARYPASSACYLRDGHAPASDWSGAASPILLEDQAATLELLAERGGDDFYRGELARRIAVGFATVGSRLSRDDLAAYRAEIAPIEALHYRDADILTSSALTAGPALARALSLFAGQSAVDGVTCPDARFFSRIADALTQTYAERIDGTAPAADARRGTCTTHISVVDRHGNAVALTQTLLSMFGSKVTLPHTGIVMNNAIMWFDPRPGKANSIKPGAVPLSNMCPTVIKRATGDVLALGASGGRRIMPAVMQLISYLIDCGMSIEDAIHFPRLDVSGDPWVTLDERLDASVSHAIGATREVRHAANLIAPNLFGCPNVVLRDAGTRQLTGGAFVSSPWSAAVAERDAR</sequence>
<dbReference type="GO" id="GO:0016787">
    <property type="term" value="F:hydrolase activity"/>
    <property type="evidence" value="ECO:0007669"/>
    <property type="project" value="UniProtKB-KW"/>
</dbReference>
<accession>A0AA88Z370</accession>
<keyword evidence="3" id="KW-0378">Hydrolase</keyword>